<evidence type="ECO:0000313" key="2">
    <source>
        <dbReference type="Proteomes" id="UP001516023"/>
    </source>
</evidence>
<protein>
    <submittedName>
        <fullName evidence="1">Uncharacterized protein</fullName>
    </submittedName>
</protein>
<dbReference type="EMBL" id="JABMIG020000288">
    <property type="protein sequence ID" value="KAL3782370.1"/>
    <property type="molecule type" value="Genomic_DNA"/>
</dbReference>
<dbReference type="AlphaFoldDB" id="A0ABD3P769"/>
<keyword evidence="2" id="KW-1185">Reference proteome</keyword>
<sequence>MSSADYEEFPCSLPTVSCHPPPHDYHAHPPFHPSFATVLLGPPAVIAFTRCHRSSSSYNHRSSWKSSTHFTRSLPHESMMIKLPSFDEKSYNPTINNAWSFCWMVLSEVGGDKRGLDEGRELGRPDWVFVCDFSGDNFVAIIQVIDLKWSREKQTNLDAVIQRQKEKSYDSTINHARCKPTMT</sequence>
<comment type="caution">
    <text evidence="1">The sequence shown here is derived from an EMBL/GenBank/DDBJ whole genome shotgun (WGS) entry which is preliminary data.</text>
</comment>
<dbReference type="Proteomes" id="UP001516023">
    <property type="component" value="Unassembled WGS sequence"/>
</dbReference>
<accession>A0ABD3P769</accession>
<evidence type="ECO:0000313" key="1">
    <source>
        <dbReference type="EMBL" id="KAL3782370.1"/>
    </source>
</evidence>
<name>A0ABD3P769_9STRA</name>
<reference evidence="1 2" key="1">
    <citation type="journal article" date="2020" name="G3 (Bethesda)">
        <title>Improved Reference Genome for Cyclotella cryptica CCMP332, a Model for Cell Wall Morphogenesis, Salinity Adaptation, and Lipid Production in Diatoms (Bacillariophyta).</title>
        <authorList>
            <person name="Roberts W.R."/>
            <person name="Downey K.M."/>
            <person name="Ruck E.C."/>
            <person name="Traller J.C."/>
            <person name="Alverson A.J."/>
        </authorList>
    </citation>
    <scope>NUCLEOTIDE SEQUENCE [LARGE SCALE GENOMIC DNA]</scope>
    <source>
        <strain evidence="1 2">CCMP332</strain>
    </source>
</reference>
<organism evidence="1 2">
    <name type="scientific">Cyclotella cryptica</name>
    <dbReference type="NCBI Taxonomy" id="29204"/>
    <lineage>
        <taxon>Eukaryota</taxon>
        <taxon>Sar</taxon>
        <taxon>Stramenopiles</taxon>
        <taxon>Ochrophyta</taxon>
        <taxon>Bacillariophyta</taxon>
        <taxon>Coscinodiscophyceae</taxon>
        <taxon>Thalassiosirophycidae</taxon>
        <taxon>Stephanodiscales</taxon>
        <taxon>Stephanodiscaceae</taxon>
        <taxon>Cyclotella</taxon>
    </lineage>
</organism>
<proteinExistence type="predicted"/>
<gene>
    <name evidence="1" type="ORF">HJC23_002985</name>
</gene>